<dbReference type="PANTHER" id="PTHR34610">
    <property type="entry name" value="SSL7007 PROTEIN"/>
    <property type="match status" value="1"/>
</dbReference>
<dbReference type="Pfam" id="PF13470">
    <property type="entry name" value="PIN_3"/>
    <property type="match status" value="1"/>
</dbReference>
<reference evidence="2 3" key="1">
    <citation type="journal article" date="2014" name="Nature">
        <title>An environmental bacterial taxon with a large and distinct metabolic repertoire.</title>
        <authorList>
            <person name="Wilson M.C."/>
            <person name="Mori T."/>
            <person name="Ruckert C."/>
            <person name="Uria A.R."/>
            <person name="Helf M.J."/>
            <person name="Takada K."/>
            <person name="Gernert C."/>
            <person name="Steffens U.A."/>
            <person name="Heycke N."/>
            <person name="Schmitt S."/>
            <person name="Rinke C."/>
            <person name="Helfrich E.J."/>
            <person name="Brachmann A.O."/>
            <person name="Gurgui C."/>
            <person name="Wakimoto T."/>
            <person name="Kracht M."/>
            <person name="Crusemann M."/>
            <person name="Hentschel U."/>
            <person name="Abe I."/>
            <person name="Matsunaga S."/>
            <person name="Kalinowski J."/>
            <person name="Takeyama H."/>
            <person name="Piel J."/>
        </authorList>
    </citation>
    <scope>NUCLEOTIDE SEQUENCE [LARGE SCALE GENOMIC DNA]</scope>
    <source>
        <strain evidence="3">TSY2</strain>
    </source>
</reference>
<dbReference type="AlphaFoldDB" id="W4LY71"/>
<dbReference type="PANTHER" id="PTHR34610:SF3">
    <property type="entry name" value="SSL7007 PROTEIN"/>
    <property type="match status" value="1"/>
</dbReference>
<dbReference type="Proteomes" id="UP000019140">
    <property type="component" value="Unassembled WGS sequence"/>
</dbReference>
<evidence type="ECO:0000259" key="1">
    <source>
        <dbReference type="SMART" id="SM00670"/>
    </source>
</evidence>
<evidence type="ECO:0000313" key="2">
    <source>
        <dbReference type="EMBL" id="ETX02706.1"/>
    </source>
</evidence>
<dbReference type="HOGENOM" id="CLU_116617_6_0_7"/>
<dbReference type="InterPro" id="IPR002850">
    <property type="entry name" value="PIN_toxin-like"/>
</dbReference>
<feature type="domain" description="PIN" evidence="1">
    <location>
        <begin position="3"/>
        <end position="115"/>
    </location>
</feature>
<dbReference type="EMBL" id="AZHX01001498">
    <property type="protein sequence ID" value="ETX02706.1"/>
    <property type="molecule type" value="Genomic_DNA"/>
</dbReference>
<protein>
    <recommendedName>
        <fullName evidence="1">PIN domain-containing protein</fullName>
    </recommendedName>
</protein>
<comment type="caution">
    <text evidence="2">The sequence shown here is derived from an EMBL/GenBank/DDBJ whole genome shotgun (WGS) entry which is preliminary data.</text>
</comment>
<dbReference type="SMART" id="SM00670">
    <property type="entry name" value="PINc"/>
    <property type="match status" value="1"/>
</dbReference>
<dbReference type="NCBIfam" id="TIGR00305">
    <property type="entry name" value="putative toxin-antitoxin system toxin component, PIN family"/>
    <property type="match status" value="1"/>
</dbReference>
<dbReference type="InterPro" id="IPR002716">
    <property type="entry name" value="PIN_dom"/>
</dbReference>
<dbReference type="SUPFAM" id="SSF88723">
    <property type="entry name" value="PIN domain-like"/>
    <property type="match status" value="1"/>
</dbReference>
<name>W4LY71_9BACT</name>
<dbReference type="InterPro" id="IPR029060">
    <property type="entry name" value="PIN-like_dom_sf"/>
</dbReference>
<accession>W4LY71</accession>
<sequence length="139" mass="15226">MIYRAVFDTNVIVSALLKPESLPASLVALGNAGTVQVYISPPILAEYEEVLRRARFGFQLSLVNRFIAEITAAAVMVHPEERVSAATDEPDNRFLECALAARADYLVTGNLRHFPALEFEGVRIVSPARFAEVVAEHGV</sequence>
<proteinExistence type="predicted"/>
<evidence type="ECO:0000313" key="3">
    <source>
        <dbReference type="Proteomes" id="UP000019140"/>
    </source>
</evidence>
<keyword evidence="3" id="KW-1185">Reference proteome</keyword>
<gene>
    <name evidence="2" type="ORF">ETSY2_34990</name>
</gene>
<organism evidence="2 3">
    <name type="scientific">Candidatus Entotheonella gemina</name>
    <dbReference type="NCBI Taxonomy" id="1429439"/>
    <lineage>
        <taxon>Bacteria</taxon>
        <taxon>Pseudomonadati</taxon>
        <taxon>Nitrospinota/Tectimicrobiota group</taxon>
        <taxon>Candidatus Tectimicrobiota</taxon>
        <taxon>Candidatus Entotheonellia</taxon>
        <taxon>Candidatus Entotheonellales</taxon>
        <taxon>Candidatus Entotheonellaceae</taxon>
        <taxon>Candidatus Entotheonella</taxon>
    </lineage>
</organism>
<dbReference type="Gene3D" id="3.40.50.1010">
    <property type="entry name" value="5'-nuclease"/>
    <property type="match status" value="1"/>
</dbReference>